<dbReference type="AlphaFoldDB" id="A0A6C0HSU0"/>
<accession>A0A6C0HSU0</accession>
<proteinExistence type="predicted"/>
<sequence length="316" mass="37707">MDILKKNKKVAIYNGFPFHYEMIGYLLYYCLEKNMDTVVYCSLDRSNGYNELFKQLFENNNFEYRCMSLFDSEKEQYDFYILVTDDDFSFNTDNENINNKTIRIDHSIDVRRSEIKKCIATRPFFDFSIRPWALPCFPILSLNNRLSFFKNNNKNETHVLILGHDYKYHTTIINRLYSDHPIFLHAVSREMDESKFSNLNENITLKIYKDINTLELLRIAVNCDYFLTDCTSINYENKQMSGSIPLSFSILVPLIISKQTNSHYQFKNVIEFDKYNTEEPIILNNTNEEFFINLENERTKLIIIFFRIMDSYCSQL</sequence>
<dbReference type="EMBL" id="MN740010">
    <property type="protein sequence ID" value="QHT83524.1"/>
    <property type="molecule type" value="Genomic_DNA"/>
</dbReference>
<organism evidence="1">
    <name type="scientific">viral metagenome</name>
    <dbReference type="NCBI Taxonomy" id="1070528"/>
    <lineage>
        <taxon>unclassified sequences</taxon>
        <taxon>metagenomes</taxon>
        <taxon>organismal metagenomes</taxon>
    </lineage>
</organism>
<evidence type="ECO:0000313" key="1">
    <source>
        <dbReference type="EMBL" id="QHT83524.1"/>
    </source>
</evidence>
<name>A0A6C0HSU0_9ZZZZ</name>
<protein>
    <submittedName>
        <fullName evidence="1">Uncharacterized protein</fullName>
    </submittedName>
</protein>
<reference evidence="1" key="1">
    <citation type="journal article" date="2020" name="Nature">
        <title>Giant virus diversity and host interactions through global metagenomics.</title>
        <authorList>
            <person name="Schulz F."/>
            <person name="Roux S."/>
            <person name="Paez-Espino D."/>
            <person name="Jungbluth S."/>
            <person name="Walsh D.A."/>
            <person name="Denef V.J."/>
            <person name="McMahon K.D."/>
            <person name="Konstantinidis K.T."/>
            <person name="Eloe-Fadrosh E.A."/>
            <person name="Kyrpides N.C."/>
            <person name="Woyke T."/>
        </authorList>
    </citation>
    <scope>NUCLEOTIDE SEQUENCE</scope>
    <source>
        <strain evidence="1">GVMAG-M-3300023184-168</strain>
    </source>
</reference>